<evidence type="ECO:0000313" key="1">
    <source>
        <dbReference type="EMBL" id="WVZ26867.1"/>
    </source>
</evidence>
<protein>
    <submittedName>
        <fullName evidence="1">Uncharacterized protein</fullName>
    </submittedName>
</protein>
<keyword evidence="2" id="KW-1185">Reference proteome</keyword>
<evidence type="ECO:0000313" key="2">
    <source>
        <dbReference type="Proteomes" id="UP001374535"/>
    </source>
</evidence>
<name>A0AAQ3SE57_VIGMU</name>
<sequence>MQDCTSHREKTANPIEQATISLGDRDQLPSQSDACLALSNSPVSQASQADHLVQGFQSEYFQQNVCLDRASNHLDPMIHLQYTRNALLSVMPELMFRRVPVGSLMPMQGESTTKGKFNHWEGLPREWTDSRCDSGSVKKAASSILRAASKGEKACFSELGHMPGRESEVYDAEPTSLTDYSATARGDSARLANSILVRYGSCWVSPSLLNFPRSSARAV</sequence>
<keyword evidence="1" id="KW-0496">Mitochondrion</keyword>
<dbReference type="EMBL" id="CP144701">
    <property type="protein sequence ID" value="WVZ26867.1"/>
    <property type="molecule type" value="Genomic_DNA"/>
</dbReference>
<dbReference type="Proteomes" id="UP001374535">
    <property type="component" value="Mitochondrion MT"/>
</dbReference>
<dbReference type="AlphaFoldDB" id="A0AAQ3SE57"/>
<gene>
    <name evidence="1" type="ORF">V8G54_000109</name>
</gene>
<reference evidence="1 2" key="1">
    <citation type="journal article" date="2023" name="Life. Sci Alliance">
        <title>Evolutionary insights into 3D genome organization and epigenetic landscape of Vigna mungo.</title>
        <authorList>
            <person name="Junaid A."/>
            <person name="Singh B."/>
            <person name="Bhatia S."/>
        </authorList>
    </citation>
    <scope>NUCLEOTIDE SEQUENCE [LARGE SCALE GENOMIC DNA]</scope>
    <source>
        <strain evidence="1">Urdbean</strain>
    </source>
</reference>
<proteinExistence type="predicted"/>
<organism evidence="1 2">
    <name type="scientific">Vigna mungo</name>
    <name type="common">Black gram</name>
    <name type="synonym">Phaseolus mungo</name>
    <dbReference type="NCBI Taxonomy" id="3915"/>
    <lineage>
        <taxon>Eukaryota</taxon>
        <taxon>Viridiplantae</taxon>
        <taxon>Streptophyta</taxon>
        <taxon>Embryophyta</taxon>
        <taxon>Tracheophyta</taxon>
        <taxon>Spermatophyta</taxon>
        <taxon>Magnoliopsida</taxon>
        <taxon>eudicotyledons</taxon>
        <taxon>Gunneridae</taxon>
        <taxon>Pentapetalae</taxon>
        <taxon>rosids</taxon>
        <taxon>fabids</taxon>
        <taxon>Fabales</taxon>
        <taxon>Fabaceae</taxon>
        <taxon>Papilionoideae</taxon>
        <taxon>50 kb inversion clade</taxon>
        <taxon>NPAAA clade</taxon>
        <taxon>indigoferoid/millettioid clade</taxon>
        <taxon>Phaseoleae</taxon>
        <taxon>Vigna</taxon>
    </lineage>
</organism>
<accession>A0AAQ3SE57</accession>
<geneLocation type="mitochondrion" evidence="1"/>